<feature type="compositionally biased region" description="Basic and acidic residues" evidence="1">
    <location>
        <begin position="30"/>
        <end position="42"/>
    </location>
</feature>
<evidence type="ECO:0000313" key="3">
    <source>
        <dbReference type="Proteomes" id="UP000183315"/>
    </source>
</evidence>
<protein>
    <recommendedName>
        <fullName evidence="4">CHAT domain-containing protein</fullName>
    </recommendedName>
</protein>
<dbReference type="Proteomes" id="UP000183315">
    <property type="component" value="Unassembled WGS sequence"/>
</dbReference>
<gene>
    <name evidence="2" type="ORF">SAMN05421637_0697</name>
</gene>
<evidence type="ECO:0000313" key="2">
    <source>
        <dbReference type="EMBL" id="SEJ00172.1"/>
    </source>
</evidence>
<dbReference type="EMBL" id="FNZI01000001">
    <property type="protein sequence ID" value="SEJ00172.1"/>
    <property type="molecule type" value="Genomic_DNA"/>
</dbReference>
<evidence type="ECO:0008006" key="4">
    <source>
        <dbReference type="Google" id="ProtNLM"/>
    </source>
</evidence>
<feature type="region of interest" description="Disordered" evidence="1">
    <location>
        <begin position="30"/>
        <end position="54"/>
    </location>
</feature>
<proteinExistence type="predicted"/>
<sequence>MEREVPRAWVRVTARLRPDGIVALDAIDDRGRRADGPPDHLRPSTWGPEWTSKPAASTTSWTLAFSSRLVQMILGVSERLGDFRSETWEPAAPLFVDAEDAIAALPLGDAILAAIGAEQVSHNLGSLGDRRSIVVATMPPGGPSAPAPRFALPLRITAVGMAGQDTMLDLRARNLAWLRSVDFEPVERAPAEVTLLPAVDVAGDMLALGGADVTIAHRDDLALLRSIPKGEVALAIVLTDGAGGSLETLAIAPAWARSAVVVPGTVTVSAIEIVEVLLDALSHDLPLHDAVAETIRRTRAVLDLVASPETVHDLRLSTVWDDLEREETALISRVGELRSDTFERLDSLSDPPAMIRRFLDRQAHTARSSDPLAELRADMRLTEVSFNHETEGLLPLRRAQIRLERGHELERWLGNQQPERLLTSPTPRVVDIRLRHGDLTVAPFARSVYVGRDMPLLPGSRYALEVQIGAPSPASLVAGPVEPIDLMLPDLSAGHDLDVSIFSDSFDMPDTRTQRITLPRAGGSDVASFDVRTPVSSTSAWIRVCVYFRDHLVQTFILDARVAPPEAVPDVGGEDDVTARLEHSLTHDWDDLDALAPRSLSMVLNDHAGDHRLFLKRENATGMVPFAPETITAAARRVREALRGTGGPPEAEAAADAVWALAREGARLFTGLFQRVDDEMRAALRALRASTGDTVQITRVDANTGLPWSLVYDWDLPADIVGAPRPDVCLGRSGEAPCGHGPDDGAVCIYGFWGLRHLVEELLPDRAGRSPAPQVPLAPGGVLSSIGVKPDRATETLVTALDALVGVGPLTHLGPMESFKSQAFDDPVPGVVLVLGHFAHASKAGEPAGDRIGIAGRERWLNDALLQGVAVRSDPWQATRPLVLLLACGSVEVAAAQLTSLLTAFDTVHAGAIVGTECDIESDVASTFALSLIRAMTAADTPATKRAGFGDAVFATRRSLVVDQGDTRGLAFTALGPAGLVLV</sequence>
<organism evidence="2 3">
    <name type="scientific">Demequina mangrovi</name>
    <dbReference type="NCBI Taxonomy" id="1043493"/>
    <lineage>
        <taxon>Bacteria</taxon>
        <taxon>Bacillati</taxon>
        <taxon>Actinomycetota</taxon>
        <taxon>Actinomycetes</taxon>
        <taxon>Micrococcales</taxon>
        <taxon>Demequinaceae</taxon>
        <taxon>Demequina</taxon>
    </lineage>
</organism>
<dbReference type="STRING" id="1043493.SAMN05421637_0697"/>
<name>A0A1H6VIJ4_9MICO</name>
<keyword evidence="3" id="KW-1185">Reference proteome</keyword>
<dbReference type="OrthoDB" id="5183603at2"/>
<evidence type="ECO:0000256" key="1">
    <source>
        <dbReference type="SAM" id="MobiDB-lite"/>
    </source>
</evidence>
<dbReference type="RefSeq" id="WP_143058883.1">
    <property type="nucleotide sequence ID" value="NZ_BBLU01000018.1"/>
</dbReference>
<accession>A0A1H6VIJ4</accession>
<reference evidence="3" key="1">
    <citation type="submission" date="2016-10" db="EMBL/GenBank/DDBJ databases">
        <authorList>
            <person name="Varghese N."/>
        </authorList>
    </citation>
    <scope>NUCLEOTIDE SEQUENCE [LARGE SCALE GENOMIC DNA]</scope>
    <source>
        <strain evidence="3">DSM 24868</strain>
    </source>
</reference>
<dbReference type="AlphaFoldDB" id="A0A1H6VIJ4"/>
<dbReference type="eggNOG" id="ENOG5033MCS">
    <property type="taxonomic scope" value="Bacteria"/>
</dbReference>